<evidence type="ECO:0000313" key="6">
    <source>
        <dbReference type="Proteomes" id="UP001497623"/>
    </source>
</evidence>
<dbReference type="InterPro" id="IPR024609">
    <property type="entry name" value="Extracellular_sulfatase_C"/>
</dbReference>
<protein>
    <recommendedName>
        <fullName evidence="4">Extracellular sulfatase C-terminal domain-containing protein</fullName>
    </recommendedName>
</protein>
<proteinExistence type="inferred from homology"/>
<comment type="caution">
    <text evidence="5">The sequence shown here is derived from an EMBL/GenBank/DDBJ whole genome shotgun (WGS) entry which is preliminary data.</text>
</comment>
<dbReference type="SUPFAM" id="SSF53649">
    <property type="entry name" value="Alkaline phosphatase-like"/>
    <property type="match status" value="1"/>
</dbReference>
<dbReference type="GO" id="GO:0046872">
    <property type="term" value="F:metal ion binding"/>
    <property type="evidence" value="ECO:0007669"/>
    <property type="project" value="UniProtKB-KW"/>
</dbReference>
<dbReference type="GO" id="GO:0008449">
    <property type="term" value="F:N-acetylglucosamine-6-sulfatase activity"/>
    <property type="evidence" value="ECO:0007669"/>
    <property type="project" value="TreeGrafter"/>
</dbReference>
<gene>
    <name evidence="5" type="ORF">MNOR_LOCUS15150</name>
</gene>
<evidence type="ECO:0000256" key="2">
    <source>
        <dbReference type="ARBA" id="ARBA00022723"/>
    </source>
</evidence>
<dbReference type="EMBL" id="CAXKWB010009358">
    <property type="protein sequence ID" value="CAL4094450.1"/>
    <property type="molecule type" value="Genomic_DNA"/>
</dbReference>
<dbReference type="InterPro" id="IPR017850">
    <property type="entry name" value="Alkaline_phosphatase_core_sf"/>
</dbReference>
<accession>A0AAV2QSQ6</accession>
<keyword evidence="2" id="KW-0479">Metal-binding</keyword>
<dbReference type="Proteomes" id="UP001497623">
    <property type="component" value="Unassembled WGS sequence"/>
</dbReference>
<evidence type="ECO:0000313" key="5">
    <source>
        <dbReference type="EMBL" id="CAL4094450.1"/>
    </source>
</evidence>
<organism evidence="5 6">
    <name type="scientific">Meganyctiphanes norvegica</name>
    <name type="common">Northern krill</name>
    <name type="synonym">Thysanopoda norvegica</name>
    <dbReference type="NCBI Taxonomy" id="48144"/>
    <lineage>
        <taxon>Eukaryota</taxon>
        <taxon>Metazoa</taxon>
        <taxon>Ecdysozoa</taxon>
        <taxon>Arthropoda</taxon>
        <taxon>Crustacea</taxon>
        <taxon>Multicrustacea</taxon>
        <taxon>Malacostraca</taxon>
        <taxon>Eumalacostraca</taxon>
        <taxon>Eucarida</taxon>
        <taxon>Euphausiacea</taxon>
        <taxon>Euphausiidae</taxon>
        <taxon>Meganyctiphanes</taxon>
    </lineage>
</organism>
<keyword evidence="6" id="KW-1185">Reference proteome</keyword>
<dbReference type="PANTHER" id="PTHR43108:SF16">
    <property type="entry name" value="EXTRACELLULAR SULFATASE SULF-1 HOMOLOG"/>
    <property type="match status" value="1"/>
</dbReference>
<dbReference type="AlphaFoldDB" id="A0AAV2QSQ6"/>
<name>A0AAV2QSQ6_MEGNR</name>
<feature type="domain" description="Extracellular sulfatase C-terminal" evidence="4">
    <location>
        <begin position="17"/>
        <end position="88"/>
    </location>
</feature>
<dbReference type="GO" id="GO:0005539">
    <property type="term" value="F:glycosaminoglycan binding"/>
    <property type="evidence" value="ECO:0007669"/>
    <property type="project" value="TreeGrafter"/>
</dbReference>
<evidence type="ECO:0000256" key="3">
    <source>
        <dbReference type="ARBA" id="ARBA00022837"/>
    </source>
</evidence>
<dbReference type="Pfam" id="PF12548">
    <property type="entry name" value="DUF3740"/>
    <property type="match status" value="1"/>
</dbReference>
<feature type="non-terminal residue" evidence="5">
    <location>
        <position position="1"/>
    </location>
</feature>
<keyword evidence="3" id="KW-0106">Calcium</keyword>
<comment type="similarity">
    <text evidence="1">Belongs to the sulfatase family.</text>
</comment>
<reference evidence="5 6" key="1">
    <citation type="submission" date="2024-05" db="EMBL/GenBank/DDBJ databases">
        <authorList>
            <person name="Wallberg A."/>
        </authorList>
    </citation>
    <scope>NUCLEOTIDE SEQUENCE [LARGE SCALE GENOMIC DNA]</scope>
</reference>
<dbReference type="PANTHER" id="PTHR43108">
    <property type="entry name" value="N-ACETYLGLUCOSAMINE-6-SULFATASE FAMILY MEMBER"/>
    <property type="match status" value="1"/>
</dbReference>
<feature type="non-terminal residue" evidence="5">
    <location>
        <position position="495"/>
    </location>
</feature>
<evidence type="ECO:0000256" key="1">
    <source>
        <dbReference type="ARBA" id="ARBA00008779"/>
    </source>
</evidence>
<evidence type="ECO:0000259" key="4">
    <source>
        <dbReference type="Pfam" id="PF12548"/>
    </source>
</evidence>
<sequence length="495" mass="57007">FQSVSSTVAPGSSGNISSPIETQHLLGVRHGCHASLHDGEFGCVEEVYQDQHSWKTSKAAIDDEIRRLRQQLFLLKDLRKHLHEKRPNIDESDYDEYDLEEELDLLGLGEKVYEDLDEDYVNPGSVEEPSNFDHDMKQTDELGVEVVEGSVDTDKDTDITSVTSITHTSVPAVTHLKANSTELSRDIHGGAFDLSYEDYHSSEDVPSTTETEVTTQTFNLQDVLDNKTPEDFTGLEEDIRETEHKHTVSDLSSRRHQKKKKFEGFGIESKRDKGRIHEILSVNTGQSSKVPVRNKYIYPVAGLSKGAPHPIENETTRPICWCNKRMAMKLALHQEREQKRAERLKLKEERMRRREHKQKKRDKKVTLSECNFTKLNCYTHDNDHWRTPPLWRDGSFCFCMNAANNTYWCLRTINETENLMYCEFITGLVTYYDLNIDPYQLRNVAFTLSNTRLAELHEQLERLRTCSGADHCDNLETVHEQHSLHNQVGKASQLK</sequence>